<dbReference type="InterPro" id="IPR029058">
    <property type="entry name" value="AB_hydrolase_fold"/>
</dbReference>
<dbReference type="STRING" id="1220924.W2RKD5"/>
<reference evidence="5 6" key="1">
    <citation type="submission" date="2013-03" db="EMBL/GenBank/DDBJ databases">
        <title>The Genome Sequence of Phialophora europaea CBS 101466.</title>
        <authorList>
            <consortium name="The Broad Institute Genomics Platform"/>
            <person name="Cuomo C."/>
            <person name="de Hoog S."/>
            <person name="Gorbushina A."/>
            <person name="Walker B."/>
            <person name="Young S.K."/>
            <person name="Zeng Q."/>
            <person name="Gargeya S."/>
            <person name="Fitzgerald M."/>
            <person name="Haas B."/>
            <person name="Abouelleil A."/>
            <person name="Allen A.W."/>
            <person name="Alvarado L."/>
            <person name="Arachchi H.M."/>
            <person name="Berlin A.M."/>
            <person name="Chapman S.B."/>
            <person name="Gainer-Dewar J."/>
            <person name="Goldberg J."/>
            <person name="Griggs A."/>
            <person name="Gujja S."/>
            <person name="Hansen M."/>
            <person name="Howarth C."/>
            <person name="Imamovic A."/>
            <person name="Ireland A."/>
            <person name="Larimer J."/>
            <person name="McCowan C."/>
            <person name="Murphy C."/>
            <person name="Pearson M."/>
            <person name="Poon T.W."/>
            <person name="Priest M."/>
            <person name="Roberts A."/>
            <person name="Saif S."/>
            <person name="Shea T."/>
            <person name="Sisk P."/>
            <person name="Sykes S."/>
            <person name="Wortman J."/>
            <person name="Nusbaum C."/>
            <person name="Birren B."/>
        </authorList>
    </citation>
    <scope>NUCLEOTIDE SEQUENCE [LARGE SCALE GENOMIC DNA]</scope>
    <source>
        <strain evidence="5 6">CBS 101466</strain>
    </source>
</reference>
<evidence type="ECO:0000313" key="6">
    <source>
        <dbReference type="Proteomes" id="UP000030752"/>
    </source>
</evidence>
<evidence type="ECO:0000256" key="2">
    <source>
        <dbReference type="ARBA" id="ARBA00022801"/>
    </source>
</evidence>
<sequence length="499" mass="55155">MPPKSSLQGMVAAYSLLFRALVPSMVLASPLNFSIRQLEWKNCSTDSAPSLQCAEVQVPLDWNNPSGRQINLFINKQPAVNAEKRIGSLFFHPGGPGASAAERVAKMDMPDYPHHSQQLREVFDLIGADQRGCGQSSPVKCDVDLLNVAMRHDQLPASRDEWEAGVEAFDAFGQSCLEQTGEELLSNMDTISAAKDMEAIRTAIGEKLTYWGSSYGTQLGYTYAELFPDNIRAMVLDGVIDHSYTLAQVGHHATARAVLVLEHFFEWAGNDSASPLRGEDVLHIYNHLRGQAQKEPLAAPGCKDSGFCATGVTDWEFRSNLVLALKYPENYPAAAQWLAEAMDGNATGLATPFVSKATEWLLAHAAIACIEWSLEEGTWEVHSNRRNSRDSLSPYGWLTTPETQWAQWCRRWPIPVRNPPKPIKVPTLTAPVLLVHALWDTATSYDQAVSVQQKIPGSRLLTRRGDGHGSFANHGQTKIWMEKFMVDLELPEVGTVLDD</sequence>
<accession>W2RKD5</accession>
<keyword evidence="3" id="KW-0732">Signal</keyword>
<dbReference type="Proteomes" id="UP000030752">
    <property type="component" value="Unassembled WGS sequence"/>
</dbReference>
<dbReference type="PANTHER" id="PTHR43248">
    <property type="entry name" value="2-SUCCINYL-6-HYDROXY-2,4-CYCLOHEXADIENE-1-CARBOXYLATE SYNTHASE"/>
    <property type="match status" value="1"/>
</dbReference>
<keyword evidence="6" id="KW-1185">Reference proteome</keyword>
<feature type="domain" description="AB hydrolase-1" evidence="4">
    <location>
        <begin position="89"/>
        <end position="472"/>
    </location>
</feature>
<dbReference type="VEuPathDB" id="FungiDB:HMPREF1541_07924"/>
<dbReference type="GO" id="GO:0016787">
    <property type="term" value="F:hydrolase activity"/>
    <property type="evidence" value="ECO:0007669"/>
    <property type="project" value="UniProtKB-KW"/>
</dbReference>
<dbReference type="Gene3D" id="3.40.50.1820">
    <property type="entry name" value="alpha/beta hydrolase"/>
    <property type="match status" value="1"/>
</dbReference>
<dbReference type="GeneID" id="19975263"/>
<dbReference type="PANTHER" id="PTHR43248:SF30">
    <property type="entry name" value="AB HYDROLASE-1 DOMAIN-CONTAINING PROTEIN"/>
    <property type="match status" value="1"/>
</dbReference>
<evidence type="ECO:0000313" key="5">
    <source>
        <dbReference type="EMBL" id="ETN36937.1"/>
    </source>
</evidence>
<dbReference type="SUPFAM" id="SSF53474">
    <property type="entry name" value="alpha/beta-Hydrolases"/>
    <property type="match status" value="1"/>
</dbReference>
<dbReference type="eggNOG" id="ENOG502QXCY">
    <property type="taxonomic scope" value="Eukaryota"/>
</dbReference>
<feature type="signal peptide" evidence="3">
    <location>
        <begin position="1"/>
        <end position="28"/>
    </location>
</feature>
<evidence type="ECO:0000256" key="1">
    <source>
        <dbReference type="ARBA" id="ARBA00010088"/>
    </source>
</evidence>
<proteinExistence type="inferred from homology"/>
<keyword evidence="2" id="KW-0378">Hydrolase</keyword>
<dbReference type="EMBL" id="KB822724">
    <property type="protein sequence ID" value="ETN36937.1"/>
    <property type="molecule type" value="Genomic_DNA"/>
</dbReference>
<dbReference type="OrthoDB" id="425534at2759"/>
<dbReference type="InterPro" id="IPR000073">
    <property type="entry name" value="AB_hydrolase_1"/>
</dbReference>
<organism evidence="5 6">
    <name type="scientific">Cyphellophora europaea (strain CBS 101466)</name>
    <name type="common">Phialophora europaea</name>
    <dbReference type="NCBI Taxonomy" id="1220924"/>
    <lineage>
        <taxon>Eukaryota</taxon>
        <taxon>Fungi</taxon>
        <taxon>Dikarya</taxon>
        <taxon>Ascomycota</taxon>
        <taxon>Pezizomycotina</taxon>
        <taxon>Eurotiomycetes</taxon>
        <taxon>Chaetothyriomycetidae</taxon>
        <taxon>Chaetothyriales</taxon>
        <taxon>Cyphellophoraceae</taxon>
        <taxon>Cyphellophora</taxon>
    </lineage>
</organism>
<dbReference type="RefSeq" id="XP_008720469.1">
    <property type="nucleotide sequence ID" value="XM_008722247.1"/>
</dbReference>
<evidence type="ECO:0000256" key="3">
    <source>
        <dbReference type="SAM" id="SignalP"/>
    </source>
</evidence>
<dbReference type="AlphaFoldDB" id="W2RKD5"/>
<comment type="similarity">
    <text evidence="1">Belongs to the peptidase S33 family.</text>
</comment>
<feature type="chain" id="PRO_5004823547" description="AB hydrolase-1 domain-containing protein" evidence="3">
    <location>
        <begin position="29"/>
        <end position="499"/>
    </location>
</feature>
<evidence type="ECO:0000259" key="4">
    <source>
        <dbReference type="Pfam" id="PF00561"/>
    </source>
</evidence>
<dbReference type="Pfam" id="PF00561">
    <property type="entry name" value="Abhydrolase_1"/>
    <property type="match status" value="1"/>
</dbReference>
<name>W2RKD5_CYPE1</name>
<dbReference type="InParanoid" id="W2RKD5"/>
<protein>
    <recommendedName>
        <fullName evidence="4">AB hydrolase-1 domain-containing protein</fullName>
    </recommendedName>
</protein>
<dbReference type="InterPro" id="IPR051601">
    <property type="entry name" value="Serine_prot/Carboxylest_S33"/>
</dbReference>
<dbReference type="HOGENOM" id="CLU_013364_3_3_1"/>
<gene>
    <name evidence="5" type="ORF">HMPREF1541_07924</name>
</gene>